<organism evidence="11">
    <name type="scientific">Thermofilum pendens</name>
    <dbReference type="NCBI Taxonomy" id="2269"/>
    <lineage>
        <taxon>Archaea</taxon>
        <taxon>Thermoproteota</taxon>
        <taxon>Thermoprotei</taxon>
        <taxon>Thermofilales</taxon>
        <taxon>Thermofilaceae</taxon>
        <taxon>Thermofilum</taxon>
    </lineage>
</organism>
<keyword evidence="3" id="KW-0813">Transport</keyword>
<dbReference type="InterPro" id="IPR050901">
    <property type="entry name" value="BP-dep_ABC_trans_perm"/>
</dbReference>
<evidence type="ECO:0000256" key="3">
    <source>
        <dbReference type="ARBA" id="ARBA00022448"/>
    </source>
</evidence>
<comment type="caution">
    <text evidence="11">The sequence shown here is derived from an EMBL/GenBank/DDBJ whole genome shotgun (WGS) entry which is preliminary data.</text>
</comment>
<evidence type="ECO:0000256" key="9">
    <source>
        <dbReference type="SAM" id="Phobius"/>
    </source>
</evidence>
<evidence type="ECO:0000256" key="5">
    <source>
        <dbReference type="ARBA" id="ARBA00022597"/>
    </source>
</evidence>
<dbReference type="AlphaFoldDB" id="A0A7C3WKY4"/>
<feature type="transmembrane region" description="Helical" evidence="9">
    <location>
        <begin position="77"/>
        <end position="98"/>
    </location>
</feature>
<feature type="transmembrane region" description="Helical" evidence="9">
    <location>
        <begin position="110"/>
        <end position="132"/>
    </location>
</feature>
<keyword evidence="7 9" id="KW-1133">Transmembrane helix</keyword>
<evidence type="ECO:0000256" key="4">
    <source>
        <dbReference type="ARBA" id="ARBA00022475"/>
    </source>
</evidence>
<keyword evidence="5" id="KW-0762">Sugar transport</keyword>
<evidence type="ECO:0000256" key="7">
    <source>
        <dbReference type="ARBA" id="ARBA00022989"/>
    </source>
</evidence>
<proteinExistence type="inferred from homology"/>
<evidence type="ECO:0000256" key="8">
    <source>
        <dbReference type="ARBA" id="ARBA00023136"/>
    </source>
</evidence>
<gene>
    <name evidence="11" type="ORF">ENV88_07140</name>
</gene>
<name>A0A7C3WKY4_THEPE</name>
<dbReference type="EMBL" id="DTIB01000123">
    <property type="protein sequence ID" value="HGB25778.1"/>
    <property type="molecule type" value="Genomic_DNA"/>
</dbReference>
<dbReference type="GO" id="GO:0055085">
    <property type="term" value="P:transmembrane transport"/>
    <property type="evidence" value="ECO:0007669"/>
    <property type="project" value="InterPro"/>
</dbReference>
<dbReference type="InterPro" id="IPR035906">
    <property type="entry name" value="MetI-like_sf"/>
</dbReference>
<dbReference type="PROSITE" id="PS50928">
    <property type="entry name" value="ABC_TM1"/>
    <property type="match status" value="1"/>
</dbReference>
<evidence type="ECO:0000259" key="10">
    <source>
        <dbReference type="PROSITE" id="PS50928"/>
    </source>
</evidence>
<dbReference type="Gene3D" id="1.10.3720.10">
    <property type="entry name" value="MetI-like"/>
    <property type="match status" value="1"/>
</dbReference>
<reference evidence="11" key="1">
    <citation type="journal article" date="2020" name="mSystems">
        <title>Genome- and Community-Level Interaction Insights into Carbon Utilization and Element Cycling Functions of Hydrothermarchaeota in Hydrothermal Sediment.</title>
        <authorList>
            <person name="Zhou Z."/>
            <person name="Liu Y."/>
            <person name="Xu W."/>
            <person name="Pan J."/>
            <person name="Luo Z.H."/>
            <person name="Li M."/>
        </authorList>
    </citation>
    <scope>NUCLEOTIDE SEQUENCE [LARGE SCALE GENOMIC DNA]</scope>
    <source>
        <strain evidence="11">SpSt-8</strain>
    </source>
</reference>
<evidence type="ECO:0000256" key="2">
    <source>
        <dbReference type="ARBA" id="ARBA00009047"/>
    </source>
</evidence>
<comment type="subcellular location">
    <subcellularLocation>
        <location evidence="1">Cell membrane</location>
        <topology evidence="1">Multi-pass membrane protein</topology>
    </subcellularLocation>
</comment>
<evidence type="ECO:0000256" key="1">
    <source>
        <dbReference type="ARBA" id="ARBA00004651"/>
    </source>
</evidence>
<comment type="similarity">
    <text evidence="2">Belongs to the binding-protein-dependent transport system permease family. MalFG subfamily.</text>
</comment>
<dbReference type="PANTHER" id="PTHR32243">
    <property type="entry name" value="MALTOSE TRANSPORT SYSTEM PERMEASE-RELATED"/>
    <property type="match status" value="1"/>
</dbReference>
<accession>A0A7C3WKY4</accession>
<dbReference type="GO" id="GO:0005886">
    <property type="term" value="C:plasma membrane"/>
    <property type="evidence" value="ECO:0007669"/>
    <property type="project" value="UniProtKB-SubCell"/>
</dbReference>
<sequence>MVKVRTVLLYLIAAIVALIPLAPLGLLFALALSEHPVYVRGFTLANFEFLRTGVLFPDDPHRSKLYPNVYTAAMNTLLLALGNMALVTLVSSMAGYVISRYSFRGRSALLGTFLVIHGVPASVLLIALYYLLKTTGLLNTLLGGGSGEDGCGPPAGRLGAEGLLRRYPVGHGDRGAGRRD</sequence>
<dbReference type="InterPro" id="IPR000515">
    <property type="entry name" value="MetI-like"/>
</dbReference>
<feature type="transmembrane region" description="Helical" evidence="9">
    <location>
        <begin position="7"/>
        <end position="32"/>
    </location>
</feature>
<evidence type="ECO:0000256" key="6">
    <source>
        <dbReference type="ARBA" id="ARBA00022692"/>
    </source>
</evidence>
<feature type="domain" description="ABC transmembrane type-1" evidence="10">
    <location>
        <begin position="73"/>
        <end position="180"/>
    </location>
</feature>
<protein>
    <submittedName>
        <fullName evidence="11">Carbohydrate ABC transporter permease</fullName>
    </submittedName>
</protein>
<keyword evidence="6 9" id="KW-0812">Transmembrane</keyword>
<dbReference type="SUPFAM" id="SSF161098">
    <property type="entry name" value="MetI-like"/>
    <property type="match status" value="1"/>
</dbReference>
<keyword evidence="8 9" id="KW-0472">Membrane</keyword>
<dbReference type="PANTHER" id="PTHR32243:SF50">
    <property type="entry name" value="MALTOSE_MALTODEXTRIN TRANSPORT SYSTEM PERMEASE PROTEIN MALG"/>
    <property type="match status" value="1"/>
</dbReference>
<evidence type="ECO:0000313" key="11">
    <source>
        <dbReference type="EMBL" id="HGB25778.1"/>
    </source>
</evidence>
<keyword evidence="4" id="KW-1003">Cell membrane</keyword>